<comment type="caution">
    <text evidence="2">The sequence shown here is derived from an EMBL/GenBank/DDBJ whole genome shotgun (WGS) entry which is preliminary data.</text>
</comment>
<sequence>MSDDRKEWEVLKDGWVNGDWKEAGEAVLMTQDEAKYYIHSEQLGTPTKKTSRKSASKAPAKTESS</sequence>
<accession>A0ABQ3EDB1</accession>
<dbReference type="RefSeq" id="WP_189437032.1">
    <property type="nucleotide sequence ID" value="NZ_BMXE01000004.1"/>
</dbReference>
<feature type="region of interest" description="Disordered" evidence="1">
    <location>
        <begin position="40"/>
        <end position="65"/>
    </location>
</feature>
<reference evidence="3" key="1">
    <citation type="journal article" date="2019" name="Int. J. Syst. Evol. Microbiol.">
        <title>The Global Catalogue of Microorganisms (GCM) 10K type strain sequencing project: providing services to taxonomists for standard genome sequencing and annotation.</title>
        <authorList>
            <consortium name="The Broad Institute Genomics Platform"/>
            <consortium name="The Broad Institute Genome Sequencing Center for Infectious Disease"/>
            <person name="Wu L."/>
            <person name="Ma J."/>
        </authorList>
    </citation>
    <scope>NUCLEOTIDE SEQUENCE [LARGE SCALE GENOMIC DNA]</scope>
    <source>
        <strain evidence="3">KCTC 12861</strain>
    </source>
</reference>
<name>A0ABQ3EDB1_9HYPH</name>
<evidence type="ECO:0000256" key="1">
    <source>
        <dbReference type="SAM" id="MobiDB-lite"/>
    </source>
</evidence>
<evidence type="ECO:0000313" key="3">
    <source>
        <dbReference type="Proteomes" id="UP000637980"/>
    </source>
</evidence>
<gene>
    <name evidence="2" type="ORF">GCM10007094_23890</name>
</gene>
<dbReference type="Proteomes" id="UP000637980">
    <property type="component" value="Unassembled WGS sequence"/>
</dbReference>
<dbReference type="EMBL" id="BMXE01000004">
    <property type="protein sequence ID" value="GHB34068.1"/>
    <property type="molecule type" value="Genomic_DNA"/>
</dbReference>
<keyword evidence="3" id="KW-1185">Reference proteome</keyword>
<evidence type="ECO:0000313" key="2">
    <source>
        <dbReference type="EMBL" id="GHB34068.1"/>
    </source>
</evidence>
<organism evidence="2 3">
    <name type="scientific">Pseudovibrio japonicus</name>
    <dbReference type="NCBI Taxonomy" id="366534"/>
    <lineage>
        <taxon>Bacteria</taxon>
        <taxon>Pseudomonadati</taxon>
        <taxon>Pseudomonadota</taxon>
        <taxon>Alphaproteobacteria</taxon>
        <taxon>Hyphomicrobiales</taxon>
        <taxon>Stappiaceae</taxon>
        <taxon>Pseudovibrio</taxon>
    </lineage>
</organism>
<proteinExistence type="predicted"/>
<feature type="compositionally biased region" description="Low complexity" evidence="1">
    <location>
        <begin position="56"/>
        <end position="65"/>
    </location>
</feature>
<protein>
    <submittedName>
        <fullName evidence="2">Uncharacterized protein</fullName>
    </submittedName>
</protein>